<name>A0ABD4A9Y1_9BACI</name>
<protein>
    <submittedName>
        <fullName evidence="6">Uncharacterized protein</fullName>
    </submittedName>
</protein>
<evidence type="ECO:0000313" key="6">
    <source>
        <dbReference type="EMBL" id="KIO73042.1"/>
    </source>
</evidence>
<dbReference type="Pfam" id="PF22126">
    <property type="entry name" value="C2c1_RuvC-like"/>
    <property type="match status" value="1"/>
</dbReference>
<sequence length="1108" mass="130343">MATRSFILKIEPNEEVKKGLWKTHEVLNHGIAYYMNILKLIRQEAIYEHHEQDPKNPKKVSKAEIQAELWDFVLKMQKCNSFTHEVDKDVVFNILRELYEELVPSSVEKKGEANQLSNKFLYPLVDPNSQSGKGTASSGRKPRWYNLKIAGDPSWEEEKKKWEEDKKKDPLAKILGKLAEYGLIPLFIPFTDSNEPIVKEIKWMEKSRNQSVRRLDKDMFIQALERFLSWESWNLKVKEEYEKVEKEHKTLEERIKEDIQAFKSLEQYEKERQEQLLRDTLNTNEYRLSKRGLRGWREIIQKWLKMDENEPSEKYLEVFKDYQRKHPREAGDYSVYEFLSKKENHFIWRNHPEYPYLYATFCEIDKKKKDAKQQATFTLADPINHPLWVRFEERSGSNLNKYRILTEQLHTEKLKKKLTVQLDRLIYPTESGGWEEKGKVDIVLLPSRQFYNQIFLDIEEKGKHAFTYKDESIKFPLKGTLGGARVQFDRDHLRRYPHKVESGNVGRIYFNMTVNIEPTESPVSKSLKIHRDDFPKFVNFKPKELTEWIKDSKGKKLKSGIESLEIGLRVMSIDLGQRQAAAASIFEVVDQKPDIEGKLFFPIKGTELYAVHRASFNIKLPGETLVKSREVLRKAREDNLKLMNQKLNFLRNVLHFQQFEDITEREKRVTKWISRQENSDVPLVYQDELIQIRELMYKPYKDWVAFLKQLHKRLEVEIGKEVKHWRKSLSDGRKGLYGISLKNIDEIDRTRKFLLRWSLRPTEPGEVRRLEPGQRFAIDQLNHLNALKEDRLKKMANTIIMHALGYCYDVRKKKWQAKNPACQIILFEDLSNYNPYEERSRFENSKLMKWSRREIPRQVALQGEIYGLQVGEVGAQFSSRFHAKTGSPGIRCSVVTKEKLQDNRFFKNLQREGRLTLDKIAVLKEGDLYPDKGGEKFISLSKDRKLVTTHADINAAQNLQKRFWTRTHGFYKVYCKAYQVDGQTVYIPESKDQKQKIIEEFGEGYFILKDGVYEWGNAGKLKIKKGSSKQSSSELVDSDILKDSFDLASELKGEKLMLYRDPSGNVFPSDKWMAAGVFFGKLERILISKLTNQYSISTIEDDSSKQSM</sequence>
<proteinExistence type="predicted"/>
<evidence type="ECO:0000256" key="1">
    <source>
        <dbReference type="SAM" id="Coils"/>
    </source>
</evidence>
<accession>A0ABD4A9Y1</accession>
<dbReference type="Pfam" id="PF22172">
    <property type="entry name" value="C2c1_helical"/>
    <property type="match status" value="1"/>
</dbReference>
<feature type="domain" description="CRISPR-associated endonuclease C2c1 Nuc-II" evidence="2">
    <location>
        <begin position="969"/>
        <end position="1093"/>
    </location>
</feature>
<reference evidence="6 7" key="1">
    <citation type="submission" date="2015-01" db="EMBL/GenBank/DDBJ databases">
        <title>Draft Genome Sequences of Four Bacillus thermoamylovorans Strains, Isolated From Food Products.</title>
        <authorList>
            <person name="Krawcyk A.O."/>
            <person name="Berendsen E.M."/>
            <person name="Eijlander R.T."/>
            <person name="de Jong A."/>
            <person name="Wells-Bennik M."/>
            <person name="Kuipers O.P."/>
        </authorList>
    </citation>
    <scope>NUCLEOTIDE SEQUENCE [LARGE SCALE GENOMIC DNA]</scope>
    <source>
        <strain evidence="6 7">B4167</strain>
    </source>
</reference>
<keyword evidence="1" id="KW-0175">Coiled coil</keyword>
<feature type="domain" description="CRISPR-associated endonuclease C2c1 second helical" evidence="4">
    <location>
        <begin position="636"/>
        <end position="784"/>
    </location>
</feature>
<dbReference type="Pfam" id="PF22202">
    <property type="entry name" value="C2c1_helical_1st"/>
    <property type="match status" value="2"/>
</dbReference>
<dbReference type="InterPro" id="IPR054010">
    <property type="entry name" value="C2c1_Nuc-II"/>
</dbReference>
<dbReference type="AlphaFoldDB" id="A0ABD4A9Y1"/>
<gene>
    <name evidence="6" type="ORF">B4167_2499</name>
</gene>
<dbReference type="InterPro" id="IPR054011">
    <property type="entry name" value="C2c1_RuvC-like"/>
</dbReference>
<dbReference type="InterPro" id="IPR053603">
    <property type="entry name" value="Cas12b_endonuclease"/>
</dbReference>
<dbReference type="InterPro" id="IPR054012">
    <property type="entry name" value="C2c1_helical_2nd"/>
</dbReference>
<evidence type="ECO:0000259" key="2">
    <source>
        <dbReference type="Pfam" id="PF22077"/>
    </source>
</evidence>
<feature type="domain" description="C2c1 CRISPR-Cas endonuclease RuvC-like" evidence="3">
    <location>
        <begin position="788"/>
        <end position="965"/>
    </location>
</feature>
<evidence type="ECO:0000259" key="4">
    <source>
        <dbReference type="Pfam" id="PF22172"/>
    </source>
</evidence>
<evidence type="ECO:0000259" key="5">
    <source>
        <dbReference type="Pfam" id="PF22202"/>
    </source>
</evidence>
<comment type="caution">
    <text evidence="6">The sequence shown here is derived from an EMBL/GenBank/DDBJ whole genome shotgun (WGS) entry which is preliminary data.</text>
</comment>
<evidence type="ECO:0000313" key="7">
    <source>
        <dbReference type="Proteomes" id="UP000032076"/>
    </source>
</evidence>
<dbReference type="Proteomes" id="UP000032076">
    <property type="component" value="Unassembled WGS sequence"/>
</dbReference>
<feature type="domain" description="CRISPR-associated endonuclease C2c1 first helical" evidence="5">
    <location>
        <begin position="150"/>
        <end position="350"/>
    </location>
</feature>
<dbReference type="InterPro" id="IPR054013">
    <property type="entry name" value="C2c1_helical_1st"/>
</dbReference>
<feature type="domain" description="CRISPR-associated endonuclease C2c1 first helical" evidence="5">
    <location>
        <begin position="64"/>
        <end position="149"/>
    </location>
</feature>
<dbReference type="EMBL" id="JXLU01000068">
    <property type="protein sequence ID" value="KIO73042.1"/>
    <property type="molecule type" value="Genomic_DNA"/>
</dbReference>
<dbReference type="NCBIfam" id="NF033949">
    <property type="entry name" value="Cas12b"/>
    <property type="match status" value="1"/>
</dbReference>
<dbReference type="RefSeq" id="WP_041902512.1">
    <property type="nucleotide sequence ID" value="NZ_JXLT01000152.1"/>
</dbReference>
<evidence type="ECO:0000259" key="3">
    <source>
        <dbReference type="Pfam" id="PF22126"/>
    </source>
</evidence>
<organism evidence="6 7">
    <name type="scientific">Caldibacillus thermoamylovorans</name>
    <dbReference type="NCBI Taxonomy" id="35841"/>
    <lineage>
        <taxon>Bacteria</taxon>
        <taxon>Bacillati</taxon>
        <taxon>Bacillota</taxon>
        <taxon>Bacilli</taxon>
        <taxon>Bacillales</taxon>
        <taxon>Bacillaceae</taxon>
        <taxon>Caldibacillus</taxon>
    </lineage>
</organism>
<dbReference type="Pfam" id="PF22077">
    <property type="entry name" value="C2c1_Nuc-II"/>
    <property type="match status" value="1"/>
</dbReference>
<feature type="coiled-coil region" evidence="1">
    <location>
        <begin position="234"/>
        <end position="261"/>
    </location>
</feature>